<proteinExistence type="predicted"/>
<protein>
    <submittedName>
        <fullName evidence="1">Nitroreductase family deazaflavin-dependent oxidoreductase</fullName>
    </submittedName>
</protein>
<dbReference type="EMBL" id="JADKYB010000016">
    <property type="protein sequence ID" value="MBM9508204.1"/>
    <property type="molecule type" value="Genomic_DNA"/>
</dbReference>
<dbReference type="RefSeq" id="WP_205360065.1">
    <property type="nucleotide sequence ID" value="NZ_JADKYB010000016.1"/>
</dbReference>
<reference evidence="1 2" key="1">
    <citation type="submission" date="2021-01" db="EMBL/GenBank/DDBJ databases">
        <title>Streptomyces acididurans sp. nov., isolated from a peat swamp forest soil.</title>
        <authorList>
            <person name="Chantavorakit T."/>
            <person name="Duangmal K."/>
        </authorList>
    </citation>
    <scope>NUCLEOTIDE SEQUENCE [LARGE SCALE GENOMIC DNA]</scope>
    <source>
        <strain evidence="1 2">KK5PA1</strain>
    </source>
</reference>
<dbReference type="Proteomes" id="UP000749040">
    <property type="component" value="Unassembled WGS sequence"/>
</dbReference>
<gene>
    <name evidence="1" type="ORF">ITX44_27345</name>
</gene>
<dbReference type="Gene3D" id="2.30.110.10">
    <property type="entry name" value="Electron Transport, Fmn-binding Protein, Chain A"/>
    <property type="match status" value="1"/>
</dbReference>
<organism evidence="1 2">
    <name type="scientific">Actinacidiphila acididurans</name>
    <dbReference type="NCBI Taxonomy" id="2784346"/>
    <lineage>
        <taxon>Bacteria</taxon>
        <taxon>Bacillati</taxon>
        <taxon>Actinomycetota</taxon>
        <taxon>Actinomycetes</taxon>
        <taxon>Kitasatosporales</taxon>
        <taxon>Streptomycetaceae</taxon>
        <taxon>Actinacidiphila</taxon>
    </lineage>
</organism>
<dbReference type="InterPro" id="IPR012349">
    <property type="entry name" value="Split_barrel_FMN-bd"/>
</dbReference>
<sequence length="149" mass="16581">MSADTRPPISASLRIRNKIMETFQRLGLPVGPIHLLKVRGRKSGKEYSNPVAPVEIAGTQYVLQAFPESDWVKNVRAAGEGVMVRGRKHWHVRLEEVPLSERGPIVRELPKQVPMGVGIYVKNGVVEDASPEAFERAAPRIPVFRVVPD</sequence>
<evidence type="ECO:0000313" key="2">
    <source>
        <dbReference type="Proteomes" id="UP000749040"/>
    </source>
</evidence>
<evidence type="ECO:0000313" key="1">
    <source>
        <dbReference type="EMBL" id="MBM9508204.1"/>
    </source>
</evidence>
<keyword evidence="2" id="KW-1185">Reference proteome</keyword>
<name>A0ABS2TY09_9ACTN</name>
<accession>A0ABS2TY09</accession>
<comment type="caution">
    <text evidence="1">The sequence shown here is derived from an EMBL/GenBank/DDBJ whole genome shotgun (WGS) entry which is preliminary data.</text>
</comment>